<feature type="region of interest" description="Disordered" evidence="1">
    <location>
        <begin position="1"/>
        <end position="24"/>
    </location>
</feature>
<dbReference type="KEGG" id="vg:64472554"/>
<dbReference type="Proteomes" id="UP000246847">
    <property type="component" value="Segment"/>
</dbReference>
<reference evidence="2 3" key="1">
    <citation type="submission" date="2018-04" db="EMBL/GenBank/DDBJ databases">
        <authorList>
            <person name="Alzaid H.Y."/>
            <person name="Swapan B."/>
            <person name="Kim T."/>
            <person name="Hughes L.E."/>
            <person name="Garlena R.A."/>
            <person name="Russell D.A."/>
            <person name="Pope W.H."/>
            <person name="Jacobs-Sera D."/>
            <person name="Hendrix R.W."/>
            <person name="Hatfull G.F."/>
        </authorList>
    </citation>
    <scope>NUCLEOTIDE SEQUENCE [LARGE SCALE GENOMIC DNA]</scope>
</reference>
<protein>
    <submittedName>
        <fullName evidence="2">Uncharacterized protein</fullName>
    </submittedName>
</protein>
<evidence type="ECO:0000256" key="1">
    <source>
        <dbReference type="SAM" id="MobiDB-lite"/>
    </source>
</evidence>
<sequence length="95" mass="10609">MSNGWNWVNGEGRGNGDPAPAQQEVPDLGLCARIIELESEVKRWKAIADHQHALAQSRATRIFELQGELARLREPTVRTLHGLLERLTEDEVAGQ</sequence>
<gene>
    <name evidence="2" type="primary">54</name>
    <name evidence="2" type="ORF">SEA_GOBY_54</name>
</gene>
<accession>A0A2U8UTW2</accession>
<organism evidence="2 3">
    <name type="scientific">Streptomyces phage Goby</name>
    <dbReference type="NCBI Taxonomy" id="2182319"/>
    <lineage>
        <taxon>Viruses</taxon>
        <taxon>Duplodnaviria</taxon>
        <taxon>Heunggongvirae</taxon>
        <taxon>Uroviricota</taxon>
        <taxon>Caudoviricetes</taxon>
        <taxon>Arquatrovirinae</taxon>
        <taxon>Likavirus</taxon>
        <taxon>Likavirus goby</taxon>
    </lineage>
</organism>
<dbReference type="EMBL" id="MH171097">
    <property type="protein sequence ID" value="AWN07572.1"/>
    <property type="molecule type" value="Genomic_DNA"/>
</dbReference>
<keyword evidence="3" id="KW-1185">Reference proteome</keyword>
<name>A0A2U8UTW2_9CAUD</name>
<evidence type="ECO:0000313" key="2">
    <source>
        <dbReference type="EMBL" id="AWN07572.1"/>
    </source>
</evidence>
<evidence type="ECO:0000313" key="3">
    <source>
        <dbReference type="Proteomes" id="UP000246847"/>
    </source>
</evidence>
<dbReference type="RefSeq" id="YP_010056607.1">
    <property type="nucleotide sequence ID" value="NC_054680.1"/>
</dbReference>
<proteinExistence type="predicted"/>
<dbReference type="GeneID" id="64472554"/>